<sequence length="229" mass="25132">MSEYHSIRGNLVFGSIRASSGRASTTATSYSLRLLLRSMPNQTKLAGNDGGASLDPTDSGESMMTVNVDDVAASLAQAAAKVKQLRSEFAGAQDIKASVDLLTAQVQTLHGTLAKNHADVISHSQKLIAVTQELTKQQRMSKLVMQAQVHNQMVRKWSTIYDHQICLNDKRVIVFTAEQYGWKLGGKTHNGETDDQQIERRWKDALDCLEVVTVPSLTYSGAAYDNFVC</sequence>
<keyword evidence="3" id="KW-1185">Reference proteome</keyword>
<dbReference type="AlphaFoldDB" id="A0A830HMM5"/>
<comment type="caution">
    <text evidence="2">The sequence shown here is derived from an EMBL/GenBank/DDBJ whole genome shotgun (WGS) entry which is preliminary data.</text>
</comment>
<dbReference type="EMBL" id="BNJQ01000013">
    <property type="protein sequence ID" value="GHP06439.1"/>
    <property type="molecule type" value="Genomic_DNA"/>
</dbReference>
<proteinExistence type="predicted"/>
<name>A0A830HMM5_9CHLO</name>
<reference evidence="2" key="1">
    <citation type="submission" date="2020-10" db="EMBL/GenBank/DDBJ databases">
        <title>Unveiling of a novel bifunctional photoreceptor, Dualchrome1, isolated from a cosmopolitan green alga.</title>
        <authorList>
            <person name="Suzuki S."/>
            <person name="Kawachi M."/>
        </authorList>
    </citation>
    <scope>NUCLEOTIDE SEQUENCE</scope>
    <source>
        <strain evidence="2">NIES 2893</strain>
    </source>
</reference>
<organism evidence="2 3">
    <name type="scientific">Pycnococcus provasolii</name>
    <dbReference type="NCBI Taxonomy" id="41880"/>
    <lineage>
        <taxon>Eukaryota</taxon>
        <taxon>Viridiplantae</taxon>
        <taxon>Chlorophyta</taxon>
        <taxon>Pseudoscourfieldiophyceae</taxon>
        <taxon>Pseudoscourfieldiales</taxon>
        <taxon>Pycnococcaceae</taxon>
        <taxon>Pycnococcus</taxon>
    </lineage>
</organism>
<protein>
    <submittedName>
        <fullName evidence="2">Uncharacterized protein</fullName>
    </submittedName>
</protein>
<evidence type="ECO:0000313" key="3">
    <source>
        <dbReference type="Proteomes" id="UP000660262"/>
    </source>
</evidence>
<dbReference type="Proteomes" id="UP000660262">
    <property type="component" value="Unassembled WGS sequence"/>
</dbReference>
<accession>A0A830HMM5</accession>
<evidence type="ECO:0000256" key="1">
    <source>
        <dbReference type="SAM" id="Coils"/>
    </source>
</evidence>
<gene>
    <name evidence="2" type="ORF">PPROV_000518400</name>
</gene>
<feature type="coiled-coil region" evidence="1">
    <location>
        <begin position="68"/>
        <end position="95"/>
    </location>
</feature>
<evidence type="ECO:0000313" key="2">
    <source>
        <dbReference type="EMBL" id="GHP06439.1"/>
    </source>
</evidence>
<keyword evidence="1" id="KW-0175">Coiled coil</keyword>